<dbReference type="VEuPathDB" id="VectorBase:RSAN_057776"/>
<evidence type="ECO:0000256" key="1">
    <source>
        <dbReference type="ARBA" id="ARBA00011764"/>
    </source>
</evidence>
<comment type="subunit">
    <text evidence="1">Self-associates forming complexes of several hundred monomers.</text>
</comment>
<evidence type="ECO:0000256" key="3">
    <source>
        <dbReference type="ARBA" id="ARBA00025466"/>
    </source>
</evidence>
<name>A0A9D4TC78_RHISA</name>
<feature type="domain" description="Myb/SANT-like DNA-binding" evidence="4">
    <location>
        <begin position="14"/>
        <end position="73"/>
    </location>
</feature>
<dbReference type="Pfam" id="PF13873">
    <property type="entry name" value="Myb_DNA-bind_5"/>
    <property type="match status" value="1"/>
</dbReference>
<evidence type="ECO:0000313" key="6">
    <source>
        <dbReference type="Proteomes" id="UP000821837"/>
    </source>
</evidence>
<evidence type="ECO:0000259" key="4">
    <source>
        <dbReference type="Pfam" id="PF13873"/>
    </source>
</evidence>
<evidence type="ECO:0000313" key="5">
    <source>
        <dbReference type="EMBL" id="KAH7984736.1"/>
    </source>
</evidence>
<proteinExistence type="predicted"/>
<dbReference type="Proteomes" id="UP000821837">
    <property type="component" value="Chromosome 1"/>
</dbReference>
<sequence length="74" mass="8786">MRDGGKATAPRFVYTAEERELLRNLVMRYRSVIENKRTDNVSKRAKDIAWEELTDEYNSQRGIRRVTVSQLRKL</sequence>
<comment type="function">
    <text evidence="3">Involved in transvection phenomena (= synapsis-dependent gene expression), where the synaptic pairing of chromosomes carrying genes with which zeste interacts influences the expression of these genes. Zeste binds to DNA and stimulates transcription from a nearby promoter.</text>
</comment>
<evidence type="ECO:0000256" key="2">
    <source>
        <dbReference type="ARBA" id="ARBA00016807"/>
    </source>
</evidence>
<accession>A0A9D4TC78</accession>
<protein>
    <recommendedName>
        <fullName evidence="2">Regulatory protein zeste</fullName>
    </recommendedName>
</protein>
<gene>
    <name evidence="5" type="ORF">HPB52_023694</name>
</gene>
<reference evidence="5" key="1">
    <citation type="journal article" date="2020" name="Cell">
        <title>Large-Scale Comparative Analyses of Tick Genomes Elucidate Their Genetic Diversity and Vector Capacities.</title>
        <authorList>
            <consortium name="Tick Genome and Microbiome Consortium (TIGMIC)"/>
            <person name="Jia N."/>
            <person name="Wang J."/>
            <person name="Shi W."/>
            <person name="Du L."/>
            <person name="Sun Y."/>
            <person name="Zhan W."/>
            <person name="Jiang J.F."/>
            <person name="Wang Q."/>
            <person name="Zhang B."/>
            <person name="Ji P."/>
            <person name="Bell-Sakyi L."/>
            <person name="Cui X.M."/>
            <person name="Yuan T.T."/>
            <person name="Jiang B.G."/>
            <person name="Yang W.F."/>
            <person name="Lam T.T."/>
            <person name="Chang Q.C."/>
            <person name="Ding S.J."/>
            <person name="Wang X.J."/>
            <person name="Zhu J.G."/>
            <person name="Ruan X.D."/>
            <person name="Zhao L."/>
            <person name="Wei J.T."/>
            <person name="Ye R.Z."/>
            <person name="Que T.C."/>
            <person name="Du C.H."/>
            <person name="Zhou Y.H."/>
            <person name="Cheng J.X."/>
            <person name="Dai P.F."/>
            <person name="Guo W.B."/>
            <person name="Han X.H."/>
            <person name="Huang E.J."/>
            <person name="Li L.F."/>
            <person name="Wei W."/>
            <person name="Gao Y.C."/>
            <person name="Liu J.Z."/>
            <person name="Shao H.Z."/>
            <person name="Wang X."/>
            <person name="Wang C.C."/>
            <person name="Yang T.C."/>
            <person name="Huo Q.B."/>
            <person name="Li W."/>
            <person name="Chen H.Y."/>
            <person name="Chen S.E."/>
            <person name="Zhou L.G."/>
            <person name="Ni X.B."/>
            <person name="Tian J.H."/>
            <person name="Sheng Y."/>
            <person name="Liu T."/>
            <person name="Pan Y.S."/>
            <person name="Xia L.Y."/>
            <person name="Li J."/>
            <person name="Zhao F."/>
            <person name="Cao W.C."/>
        </authorList>
    </citation>
    <scope>NUCLEOTIDE SEQUENCE</scope>
    <source>
        <strain evidence="5">Rsan-2018</strain>
    </source>
</reference>
<comment type="caution">
    <text evidence="5">The sequence shown here is derived from an EMBL/GenBank/DDBJ whole genome shotgun (WGS) entry which is preliminary data.</text>
</comment>
<dbReference type="InterPro" id="IPR028002">
    <property type="entry name" value="Myb_DNA-bind_5"/>
</dbReference>
<dbReference type="EMBL" id="JABSTV010001245">
    <property type="protein sequence ID" value="KAH7984736.1"/>
    <property type="molecule type" value="Genomic_DNA"/>
</dbReference>
<dbReference type="AlphaFoldDB" id="A0A9D4TC78"/>
<reference evidence="5" key="2">
    <citation type="submission" date="2021-09" db="EMBL/GenBank/DDBJ databases">
        <authorList>
            <person name="Jia N."/>
            <person name="Wang J."/>
            <person name="Shi W."/>
            <person name="Du L."/>
            <person name="Sun Y."/>
            <person name="Zhan W."/>
            <person name="Jiang J."/>
            <person name="Wang Q."/>
            <person name="Zhang B."/>
            <person name="Ji P."/>
            <person name="Sakyi L.B."/>
            <person name="Cui X."/>
            <person name="Yuan T."/>
            <person name="Jiang B."/>
            <person name="Yang W."/>
            <person name="Lam T.T.-Y."/>
            <person name="Chang Q."/>
            <person name="Ding S."/>
            <person name="Wang X."/>
            <person name="Zhu J."/>
            <person name="Ruan X."/>
            <person name="Zhao L."/>
            <person name="Wei J."/>
            <person name="Que T."/>
            <person name="Du C."/>
            <person name="Cheng J."/>
            <person name="Dai P."/>
            <person name="Han X."/>
            <person name="Huang E."/>
            <person name="Gao Y."/>
            <person name="Liu J."/>
            <person name="Shao H."/>
            <person name="Ye R."/>
            <person name="Li L."/>
            <person name="Wei W."/>
            <person name="Wang X."/>
            <person name="Wang C."/>
            <person name="Huo Q."/>
            <person name="Li W."/>
            <person name="Guo W."/>
            <person name="Chen H."/>
            <person name="Chen S."/>
            <person name="Zhou L."/>
            <person name="Zhou L."/>
            <person name="Ni X."/>
            <person name="Tian J."/>
            <person name="Zhou Y."/>
            <person name="Sheng Y."/>
            <person name="Liu T."/>
            <person name="Pan Y."/>
            <person name="Xia L."/>
            <person name="Li J."/>
            <person name="Zhao F."/>
            <person name="Cao W."/>
        </authorList>
    </citation>
    <scope>NUCLEOTIDE SEQUENCE</scope>
    <source>
        <strain evidence="5">Rsan-2018</strain>
        <tissue evidence="5">Larvae</tissue>
    </source>
</reference>
<organism evidence="5 6">
    <name type="scientific">Rhipicephalus sanguineus</name>
    <name type="common">Brown dog tick</name>
    <name type="synonym">Ixodes sanguineus</name>
    <dbReference type="NCBI Taxonomy" id="34632"/>
    <lineage>
        <taxon>Eukaryota</taxon>
        <taxon>Metazoa</taxon>
        <taxon>Ecdysozoa</taxon>
        <taxon>Arthropoda</taxon>
        <taxon>Chelicerata</taxon>
        <taxon>Arachnida</taxon>
        <taxon>Acari</taxon>
        <taxon>Parasitiformes</taxon>
        <taxon>Ixodida</taxon>
        <taxon>Ixodoidea</taxon>
        <taxon>Ixodidae</taxon>
        <taxon>Rhipicephalinae</taxon>
        <taxon>Rhipicephalus</taxon>
        <taxon>Rhipicephalus</taxon>
    </lineage>
</organism>
<keyword evidence="6" id="KW-1185">Reference proteome</keyword>